<dbReference type="AlphaFoldDB" id="A0A3M0KLA7"/>
<dbReference type="SUPFAM" id="SSF48726">
    <property type="entry name" value="Immunoglobulin"/>
    <property type="match status" value="2"/>
</dbReference>
<dbReference type="Pfam" id="PF13927">
    <property type="entry name" value="Ig_3"/>
    <property type="match status" value="1"/>
</dbReference>
<gene>
    <name evidence="7" type="ORF">DUI87_08928</name>
</gene>
<evidence type="ECO:0000313" key="8">
    <source>
        <dbReference type="Proteomes" id="UP000269221"/>
    </source>
</evidence>
<dbReference type="Gene3D" id="2.60.40.10">
    <property type="entry name" value="Immunoglobulins"/>
    <property type="match status" value="2"/>
</dbReference>
<dbReference type="PROSITE" id="PS00018">
    <property type="entry name" value="EF_HAND_1"/>
    <property type="match status" value="2"/>
</dbReference>
<dbReference type="GO" id="GO:0005509">
    <property type="term" value="F:calcium ion binding"/>
    <property type="evidence" value="ECO:0007669"/>
    <property type="project" value="InterPro"/>
</dbReference>
<dbReference type="OrthoDB" id="6085115at2759"/>
<dbReference type="InterPro" id="IPR003599">
    <property type="entry name" value="Ig_sub"/>
</dbReference>
<proteinExistence type="predicted"/>
<dbReference type="SMART" id="SM00408">
    <property type="entry name" value="IGc2"/>
    <property type="match status" value="2"/>
</dbReference>
<dbReference type="Gene3D" id="1.10.238.10">
    <property type="entry name" value="EF-hand"/>
    <property type="match status" value="1"/>
</dbReference>
<evidence type="ECO:0000256" key="1">
    <source>
        <dbReference type="ARBA" id="ARBA00022723"/>
    </source>
</evidence>
<dbReference type="InterPro" id="IPR007110">
    <property type="entry name" value="Ig-like_dom"/>
</dbReference>
<evidence type="ECO:0008006" key="9">
    <source>
        <dbReference type="Google" id="ProtNLM"/>
    </source>
</evidence>
<dbReference type="SMART" id="SM00409">
    <property type="entry name" value="IG"/>
    <property type="match status" value="2"/>
</dbReference>
<evidence type="ECO:0000256" key="3">
    <source>
        <dbReference type="ARBA" id="ARBA00022837"/>
    </source>
</evidence>
<dbReference type="PANTHER" id="PTHR45080">
    <property type="entry name" value="CONTACTIN 5"/>
    <property type="match status" value="1"/>
</dbReference>
<dbReference type="PROSITE" id="PS50222">
    <property type="entry name" value="EF_HAND_2"/>
    <property type="match status" value="1"/>
</dbReference>
<dbReference type="EMBL" id="QRBI01000105">
    <property type="protein sequence ID" value="RMC13845.1"/>
    <property type="molecule type" value="Genomic_DNA"/>
</dbReference>
<evidence type="ECO:0000313" key="7">
    <source>
        <dbReference type="EMBL" id="RMC13845.1"/>
    </source>
</evidence>
<dbReference type="InterPro" id="IPR018247">
    <property type="entry name" value="EF_Hand_1_Ca_BS"/>
</dbReference>
<dbReference type="InterPro" id="IPR011992">
    <property type="entry name" value="EF-hand-dom_pair"/>
</dbReference>
<evidence type="ECO:0000259" key="6">
    <source>
        <dbReference type="PROSITE" id="PS50835"/>
    </source>
</evidence>
<evidence type="ECO:0000256" key="2">
    <source>
        <dbReference type="ARBA" id="ARBA00022729"/>
    </source>
</evidence>
<comment type="caution">
    <text evidence="7">The sequence shown here is derived from an EMBL/GenBank/DDBJ whole genome shotgun (WGS) entry which is preliminary data.</text>
</comment>
<dbReference type="Gene3D" id="2.130.10.10">
    <property type="entry name" value="YVTN repeat-like/Quinoprotein amine dehydrogenase"/>
    <property type="match status" value="1"/>
</dbReference>
<dbReference type="InterPro" id="IPR003598">
    <property type="entry name" value="Ig_sub2"/>
</dbReference>
<reference evidence="7 8" key="1">
    <citation type="submission" date="2018-07" db="EMBL/GenBank/DDBJ databases">
        <title>A high quality draft genome assembly of the barn swallow (H. rustica rustica).</title>
        <authorList>
            <person name="Formenti G."/>
            <person name="Chiara M."/>
            <person name="Poveda L."/>
            <person name="Francoijs K.-J."/>
            <person name="Bonisoli-Alquati A."/>
            <person name="Canova L."/>
            <person name="Gianfranceschi L."/>
            <person name="Horner D.S."/>
            <person name="Saino N."/>
        </authorList>
    </citation>
    <scope>NUCLEOTIDE SEQUENCE [LARGE SCALE GENOMIC DNA]</scope>
    <source>
        <strain evidence="7">Chelidonia</strain>
        <tissue evidence="7">Blood</tissue>
    </source>
</reference>
<evidence type="ECO:0000256" key="4">
    <source>
        <dbReference type="ARBA" id="ARBA00023157"/>
    </source>
</evidence>
<sequence length="903" mass="101439">MWVLVDTKLSMNQQCDLDDKRPMVSWGASGRAFQQGKGGDPAPLLSPAPAATKVEQYNGLLKTTLKALGGGTFKNWEVNLAKATWMVNTRGSINRAGPARSEHLHTVDGDKVPVVHMKGDKCKPTEYTEVKNMLLDLQNQRYIAQSKDKSVGEKMVLKKLLVDRMFNSFDSDNNGLVDTNELSQVIKRDELGKELSDCSVFDLLKYDDYNGDKHLALEEFYRAFHVVQLNLPDDQKISTTAATVGQSCVLSCAIQGTLRPPIIWKRNNVILNSLDLEDINAIHGDNMFVEKSEEKRQQQQEEDINNYTVYNSYPNHCKCDPGRTWRLYLNVQIRKDEAIQSLDLVRDMKVYRFSGLYQQQEKDRGKYGPFAELAWDPVPKEVEDDDDFGDDGSLYITKVTTTHMGNYTCYADGYDKLYQTHILQVTVPPVIRVYPESQAREPGVTASLRCHAEGIPNPQLGWLKNGIDITPKLSKQLTLQANGSEVHISNVRYEDTGAYTCIAKNEAGVDEDISSLFVEDSARKTRLGIGNMFYVFYEDGIKDEVCPKADGDPVQRCVWATAVNVKDKFIYVTQPTLDRVLIVDVQSQKVVQAVSTDPVPVKLHYDKSHDQVWVLSWGNMEKKSPTLQVITQASGSVSHHTIHTQPVGKQFDRVDDFFIPATTLIISHVRFGYILHKDDAMLQKIDLETMSYVKTISLKDYNCIPESLAYTHLGGYLFICCKPDTTGAVLPQLIVDSVTDSVIGYNGDVTGTPHISPDGHYLLSIDDAKGLMRIQSITVRGEIQDAFDIHTNLHISDVAFQPSFTEAHQYNVYCSSSSQTDVLFMELSSGKVKMVKSLKEPIKAGEWPWNSKNRLIKDSGLFGQYLMTPSKESLFILDGRLNKLNCEITEVERGNTVIWVGEA</sequence>
<keyword evidence="8" id="KW-1185">Reference proteome</keyword>
<dbReference type="SUPFAM" id="SSF47473">
    <property type="entry name" value="EF-hand"/>
    <property type="match status" value="1"/>
</dbReference>
<feature type="domain" description="EF-hand" evidence="5">
    <location>
        <begin position="157"/>
        <end position="192"/>
    </location>
</feature>
<evidence type="ECO:0000259" key="5">
    <source>
        <dbReference type="PROSITE" id="PS50222"/>
    </source>
</evidence>
<dbReference type="InterPro" id="IPR050958">
    <property type="entry name" value="Cell_Adh-Cytoskel_Orgn"/>
</dbReference>
<organism evidence="7 8">
    <name type="scientific">Hirundo rustica rustica</name>
    <dbReference type="NCBI Taxonomy" id="333673"/>
    <lineage>
        <taxon>Eukaryota</taxon>
        <taxon>Metazoa</taxon>
        <taxon>Chordata</taxon>
        <taxon>Craniata</taxon>
        <taxon>Vertebrata</taxon>
        <taxon>Euteleostomi</taxon>
        <taxon>Archelosauria</taxon>
        <taxon>Archosauria</taxon>
        <taxon>Dinosauria</taxon>
        <taxon>Saurischia</taxon>
        <taxon>Theropoda</taxon>
        <taxon>Coelurosauria</taxon>
        <taxon>Aves</taxon>
        <taxon>Neognathae</taxon>
        <taxon>Neoaves</taxon>
        <taxon>Telluraves</taxon>
        <taxon>Australaves</taxon>
        <taxon>Passeriformes</taxon>
        <taxon>Sylvioidea</taxon>
        <taxon>Hirundinidae</taxon>
        <taxon>Hirundo</taxon>
    </lineage>
</organism>
<keyword evidence="4" id="KW-1015">Disulfide bond</keyword>
<dbReference type="SUPFAM" id="SSF75011">
    <property type="entry name" value="3-carboxy-cis,cis-mucoante lactonizing enzyme"/>
    <property type="match status" value="1"/>
</dbReference>
<keyword evidence="1" id="KW-0479">Metal-binding</keyword>
<name>A0A3M0KLA7_HIRRU</name>
<feature type="domain" description="Ig-like" evidence="6">
    <location>
        <begin position="232"/>
        <end position="426"/>
    </location>
</feature>
<dbReference type="InterPro" id="IPR002048">
    <property type="entry name" value="EF_hand_dom"/>
</dbReference>
<accession>A0A3M0KLA7</accession>
<dbReference type="InterPro" id="IPR015943">
    <property type="entry name" value="WD40/YVTN_repeat-like_dom_sf"/>
</dbReference>
<dbReference type="STRING" id="333673.A0A3M0KLA7"/>
<dbReference type="PANTHER" id="PTHR45080:SF8">
    <property type="entry name" value="IG-LIKE DOMAIN-CONTAINING PROTEIN"/>
    <property type="match status" value="1"/>
</dbReference>
<feature type="domain" description="Ig-like" evidence="6">
    <location>
        <begin position="429"/>
        <end position="514"/>
    </location>
</feature>
<dbReference type="CDD" id="cd00051">
    <property type="entry name" value="EFh"/>
    <property type="match status" value="1"/>
</dbReference>
<dbReference type="CDD" id="cd05736">
    <property type="entry name" value="IgI_2_Follistatin_like"/>
    <property type="match status" value="1"/>
</dbReference>
<dbReference type="FunFam" id="2.60.40.10:FF:000653">
    <property type="entry name" value="Follistatin like 4"/>
    <property type="match status" value="1"/>
</dbReference>
<protein>
    <recommendedName>
        <fullName evidence="9">Follistatin-related protein 5</fullName>
    </recommendedName>
</protein>
<dbReference type="SMART" id="SM00054">
    <property type="entry name" value="EFh"/>
    <property type="match status" value="1"/>
</dbReference>
<keyword evidence="2" id="KW-0732">Signal</keyword>
<dbReference type="Proteomes" id="UP000269221">
    <property type="component" value="Unassembled WGS sequence"/>
</dbReference>
<keyword evidence="3" id="KW-0106">Calcium</keyword>
<dbReference type="InterPro" id="IPR013783">
    <property type="entry name" value="Ig-like_fold"/>
</dbReference>
<dbReference type="GO" id="GO:0007156">
    <property type="term" value="P:homophilic cell adhesion via plasma membrane adhesion molecules"/>
    <property type="evidence" value="ECO:0007669"/>
    <property type="project" value="TreeGrafter"/>
</dbReference>
<dbReference type="InterPro" id="IPR036179">
    <property type="entry name" value="Ig-like_dom_sf"/>
</dbReference>
<dbReference type="PROSITE" id="PS50835">
    <property type="entry name" value="IG_LIKE"/>
    <property type="match status" value="2"/>
</dbReference>
<dbReference type="GO" id="GO:0005886">
    <property type="term" value="C:plasma membrane"/>
    <property type="evidence" value="ECO:0007669"/>
    <property type="project" value="TreeGrafter"/>
</dbReference>